<dbReference type="Pfam" id="PF00805">
    <property type="entry name" value="Pentapeptide"/>
    <property type="match status" value="3"/>
</dbReference>
<dbReference type="HOGENOM" id="CLU_307519_0_0_7"/>
<dbReference type="Gene3D" id="2.160.20.80">
    <property type="entry name" value="E3 ubiquitin-protein ligase SopA"/>
    <property type="match status" value="1"/>
</dbReference>
<evidence type="ECO:0000313" key="4">
    <source>
        <dbReference type="Proteomes" id="UP000001880"/>
    </source>
</evidence>
<dbReference type="Gene3D" id="3.40.50.300">
    <property type="entry name" value="P-loop containing nucleotide triphosphate hydrolases"/>
    <property type="match status" value="1"/>
</dbReference>
<name>D0LW78_HALO1</name>
<dbReference type="Pfam" id="PF00004">
    <property type="entry name" value="AAA"/>
    <property type="match status" value="1"/>
</dbReference>
<dbReference type="InterPro" id="IPR001646">
    <property type="entry name" value="5peptide_repeat"/>
</dbReference>
<dbReference type="InterPro" id="IPR054568">
    <property type="entry name" value="NNH3"/>
</dbReference>
<dbReference type="GO" id="GO:0005524">
    <property type="term" value="F:ATP binding"/>
    <property type="evidence" value="ECO:0007669"/>
    <property type="project" value="InterPro"/>
</dbReference>
<dbReference type="SUPFAM" id="SSF52540">
    <property type="entry name" value="P-loop containing nucleoside triphosphate hydrolases"/>
    <property type="match status" value="1"/>
</dbReference>
<dbReference type="eggNOG" id="COG1357">
    <property type="taxonomic scope" value="Bacteria"/>
</dbReference>
<dbReference type="RefSeq" id="WP_012828609.1">
    <property type="nucleotide sequence ID" value="NC_013440.1"/>
</dbReference>
<keyword evidence="4" id="KW-1185">Reference proteome</keyword>
<dbReference type="InterPro" id="IPR027417">
    <property type="entry name" value="P-loop_NTPase"/>
</dbReference>
<dbReference type="SUPFAM" id="SSF141571">
    <property type="entry name" value="Pentapeptide repeat-like"/>
    <property type="match status" value="1"/>
</dbReference>
<feature type="domain" description="NACHT N-terminal Helical" evidence="2">
    <location>
        <begin position="22"/>
        <end position="218"/>
    </location>
</feature>
<dbReference type="InterPro" id="IPR003959">
    <property type="entry name" value="ATPase_AAA_core"/>
</dbReference>
<gene>
    <name evidence="3" type="ordered locus">Hoch_3508</name>
</gene>
<feature type="domain" description="ATPase AAA-type core" evidence="1">
    <location>
        <begin position="274"/>
        <end position="391"/>
    </location>
</feature>
<protein>
    <submittedName>
        <fullName evidence="3">Pentapeptide repeat protein</fullName>
    </submittedName>
</protein>
<proteinExistence type="predicted"/>
<sequence length="900" mass="100269">MATTPDLLIQKPVSVLRKPLKLKDGRGLVRSLVSVALAAGTLQAGKLASSVADMGASLSLDTPPGERAGALVLRALGVALADVVAEHRAELSEQALAGAQLDHLDAMIDGLELSISRDFLERPESLPLPERVAPLLAEWFETQGLSMRHEALTQRLRRYFVYSLIAEWRARPNDYEPLRKALDTPLSGAGRRVQDWRRYGAWLARQVEAPMFGEHFGLARVYVPLRGYFSPAQERDPRDVFEQRREEDKPKVVAMHQHVNAWLSARDPRDALRLLSGGPGSGKSSFARMLAAELAATRRVLLVPLFELDLKDDLASAVHAYLRRKSLFDDEVLAPDAIEEPLVLLFDGLDELSVRGALGREAAREFVRQVERLLRDRNHDDCRVQVLITGRDLAIQGADDELHAPHRILHLLPYYPNSSERERFDDPEGLLAHDQRDAWWAKYSALLGRDEQAAFPVELARPALVHLSAEPLLLYLLAFSYCAGKLDLSEASLDVSKVYDGLLRGVYQRGYEQRPHKAAMKSFEDFTAVLEEIGLAAWHGEGRTATLSTICHYCDQNPRLKRLFAQFEDDARAGVGSLLLAFYFRQRDAALDPTFEFTHLSFGEYLVARRLVRALERLCSKLEQGDEGSEDGWREQDALLSWAEFCGPTLMEPNLAELFSAAIHACPVETARAWQHVLCRCIGFVMRNGMPMEKLNPRPSFREEVQHANHAEIALFVALNACATKSRKLSKSDWPTPASFRAWLAQKTESSTGHPPFVLSRALSFLELPEANLQRANLQRANLQRANLRDANLRDANLRDANLQHANLRGADLRGANLRSANLRGANLRGSNLQHINLQHASLISADLRGADLRGANVRGANLRITNLRGADLTGSHYSKTSTQWPDGFAPVAAGCTLID</sequence>
<dbReference type="AlphaFoldDB" id="D0LW78"/>
<dbReference type="STRING" id="502025.Hoch_3508"/>
<dbReference type="PANTHER" id="PTHR14136">
    <property type="entry name" value="BTB_POZ DOMAIN-CONTAINING PROTEIN KCTD9"/>
    <property type="match status" value="1"/>
</dbReference>
<dbReference type="EMBL" id="CP001804">
    <property type="protein sequence ID" value="ACY16010.1"/>
    <property type="molecule type" value="Genomic_DNA"/>
</dbReference>
<evidence type="ECO:0000259" key="1">
    <source>
        <dbReference type="Pfam" id="PF00004"/>
    </source>
</evidence>
<organism evidence="3 4">
    <name type="scientific">Haliangium ochraceum (strain DSM 14365 / JCM 11303 / SMP-2)</name>
    <dbReference type="NCBI Taxonomy" id="502025"/>
    <lineage>
        <taxon>Bacteria</taxon>
        <taxon>Pseudomonadati</taxon>
        <taxon>Myxococcota</taxon>
        <taxon>Polyangia</taxon>
        <taxon>Haliangiales</taxon>
        <taxon>Kofleriaceae</taxon>
        <taxon>Haliangium</taxon>
    </lineage>
</organism>
<dbReference type="PANTHER" id="PTHR14136:SF17">
    <property type="entry name" value="BTB_POZ DOMAIN-CONTAINING PROTEIN KCTD9"/>
    <property type="match status" value="1"/>
</dbReference>
<dbReference type="Proteomes" id="UP000001880">
    <property type="component" value="Chromosome"/>
</dbReference>
<evidence type="ECO:0000313" key="3">
    <source>
        <dbReference type="EMBL" id="ACY16010.1"/>
    </source>
</evidence>
<dbReference type="KEGG" id="hoh:Hoch_3508"/>
<dbReference type="InterPro" id="IPR051082">
    <property type="entry name" value="Pentapeptide-BTB/POZ_domain"/>
</dbReference>
<dbReference type="GO" id="GO:0016887">
    <property type="term" value="F:ATP hydrolysis activity"/>
    <property type="evidence" value="ECO:0007669"/>
    <property type="project" value="InterPro"/>
</dbReference>
<evidence type="ECO:0000259" key="2">
    <source>
        <dbReference type="Pfam" id="PF22735"/>
    </source>
</evidence>
<reference evidence="3 4" key="1">
    <citation type="journal article" date="2010" name="Stand. Genomic Sci.">
        <title>Complete genome sequence of Haliangium ochraceum type strain (SMP-2).</title>
        <authorList>
            <consortium name="US DOE Joint Genome Institute (JGI-PGF)"/>
            <person name="Ivanova N."/>
            <person name="Daum C."/>
            <person name="Lang E."/>
            <person name="Abt B."/>
            <person name="Kopitz M."/>
            <person name="Saunders E."/>
            <person name="Lapidus A."/>
            <person name="Lucas S."/>
            <person name="Glavina Del Rio T."/>
            <person name="Nolan M."/>
            <person name="Tice H."/>
            <person name="Copeland A."/>
            <person name="Cheng J.F."/>
            <person name="Chen F."/>
            <person name="Bruce D."/>
            <person name="Goodwin L."/>
            <person name="Pitluck S."/>
            <person name="Mavromatis K."/>
            <person name="Pati A."/>
            <person name="Mikhailova N."/>
            <person name="Chen A."/>
            <person name="Palaniappan K."/>
            <person name="Land M."/>
            <person name="Hauser L."/>
            <person name="Chang Y.J."/>
            <person name="Jeffries C.D."/>
            <person name="Detter J.C."/>
            <person name="Brettin T."/>
            <person name="Rohde M."/>
            <person name="Goker M."/>
            <person name="Bristow J."/>
            <person name="Markowitz V."/>
            <person name="Eisen J.A."/>
            <person name="Hugenholtz P."/>
            <person name="Kyrpides N.C."/>
            <person name="Klenk H.P."/>
        </authorList>
    </citation>
    <scope>NUCLEOTIDE SEQUENCE [LARGE SCALE GENOMIC DNA]</scope>
    <source>
        <strain evidence="4">DSM 14365 / CIP 107738 / JCM 11303 / AJ 13395 / SMP-2</strain>
    </source>
</reference>
<dbReference type="Pfam" id="PF22735">
    <property type="entry name" value="NNH3"/>
    <property type="match status" value="1"/>
</dbReference>
<dbReference type="eggNOG" id="COG5635">
    <property type="taxonomic scope" value="Bacteria"/>
</dbReference>
<accession>D0LW78</accession>